<organism evidence="5 6">
    <name type="scientific">Paenibacillus sedimenti</name>
    <dbReference type="NCBI Taxonomy" id="2770274"/>
    <lineage>
        <taxon>Bacteria</taxon>
        <taxon>Bacillati</taxon>
        <taxon>Bacillota</taxon>
        <taxon>Bacilli</taxon>
        <taxon>Bacillales</taxon>
        <taxon>Paenibacillaceae</taxon>
        <taxon>Paenibacillus</taxon>
    </lineage>
</organism>
<comment type="caution">
    <text evidence="5">The sequence shown here is derived from an EMBL/GenBank/DDBJ whole genome shotgun (WGS) entry which is preliminary data.</text>
</comment>
<dbReference type="GO" id="GO:0016616">
    <property type="term" value="F:oxidoreductase activity, acting on the CH-OH group of donors, NAD or NADP as acceptor"/>
    <property type="evidence" value="ECO:0007669"/>
    <property type="project" value="InterPro"/>
</dbReference>
<dbReference type="CDD" id="cd05324">
    <property type="entry name" value="carb_red_PTCR-like_SDR_c"/>
    <property type="match status" value="1"/>
</dbReference>
<evidence type="ECO:0000313" key="6">
    <source>
        <dbReference type="Proteomes" id="UP000650466"/>
    </source>
</evidence>
<evidence type="ECO:0000256" key="2">
    <source>
        <dbReference type="ARBA" id="ARBA00022857"/>
    </source>
</evidence>
<dbReference type="PRINTS" id="PR00080">
    <property type="entry name" value="SDRFAMILY"/>
</dbReference>
<dbReference type="InterPro" id="IPR002347">
    <property type="entry name" value="SDR_fam"/>
</dbReference>
<dbReference type="InterPro" id="IPR036291">
    <property type="entry name" value="NAD(P)-bd_dom_sf"/>
</dbReference>
<dbReference type="Gene3D" id="3.40.50.720">
    <property type="entry name" value="NAD(P)-binding Rossmann-like Domain"/>
    <property type="match status" value="1"/>
</dbReference>
<dbReference type="RefSeq" id="WP_188178526.1">
    <property type="nucleotide sequence ID" value="NZ_JACVVD010000026.1"/>
</dbReference>
<protein>
    <submittedName>
        <fullName evidence="5">SDR family oxidoreductase</fullName>
    </submittedName>
</protein>
<comment type="similarity">
    <text evidence="1 4">Belongs to the short-chain dehydrogenases/reductases (SDR) family.</text>
</comment>
<dbReference type="EMBL" id="JACVVD010000026">
    <property type="protein sequence ID" value="MBD0384766.1"/>
    <property type="molecule type" value="Genomic_DNA"/>
</dbReference>
<accession>A0A926KX44</accession>
<gene>
    <name evidence="5" type="ORF">ICC18_32580</name>
</gene>
<reference evidence="5" key="1">
    <citation type="submission" date="2020-09" db="EMBL/GenBank/DDBJ databases">
        <title>Draft Genome Sequence of Paenibacillus sp. WST5.</title>
        <authorList>
            <person name="Bao Z."/>
        </authorList>
    </citation>
    <scope>NUCLEOTIDE SEQUENCE</scope>
    <source>
        <strain evidence="5">WST5</strain>
    </source>
</reference>
<keyword evidence="3" id="KW-0560">Oxidoreductase</keyword>
<dbReference type="PANTHER" id="PTHR43963:SF6">
    <property type="entry name" value="CHAIN DEHYDROGENASE FAMILY PROTEIN, PUTATIVE (AFU_ORTHOLOGUE AFUA_3G15350)-RELATED"/>
    <property type="match status" value="1"/>
</dbReference>
<sequence length="254" mass="27748">MEKHDQPNRESNVNKLKPQIALVTGGNRGIGMEIARQLSLKGIKVLIGCRDENKGKKTIEQMSKEGVVLELEIVDVNCRNSIDELMKRVEKKYGRLDVLVNNAGIILDRGISILDVTESATKETFETNYFGILNLIQAAVPLMKKHHYGRIVNVSSGIGSFQVHQGLLGLKGSSSAYRISKTMLNALTCLVAHEVENFGIKVNAACPGSVRTDMGGPDAPLSVEEGADTAVWLATLDENGPNGGFFRNRMIAEW</sequence>
<proteinExistence type="inferred from homology"/>
<dbReference type="PRINTS" id="PR00081">
    <property type="entry name" value="GDHRDH"/>
</dbReference>
<evidence type="ECO:0000256" key="1">
    <source>
        <dbReference type="ARBA" id="ARBA00006484"/>
    </source>
</evidence>
<evidence type="ECO:0000256" key="4">
    <source>
        <dbReference type="RuleBase" id="RU000363"/>
    </source>
</evidence>
<evidence type="ECO:0000256" key="3">
    <source>
        <dbReference type="ARBA" id="ARBA00023002"/>
    </source>
</evidence>
<dbReference type="Pfam" id="PF00106">
    <property type="entry name" value="adh_short"/>
    <property type="match status" value="1"/>
</dbReference>
<dbReference type="AlphaFoldDB" id="A0A926KX44"/>
<keyword evidence="2" id="KW-0521">NADP</keyword>
<dbReference type="Proteomes" id="UP000650466">
    <property type="component" value="Unassembled WGS sequence"/>
</dbReference>
<name>A0A926KX44_9BACL</name>
<dbReference type="PANTHER" id="PTHR43963">
    <property type="entry name" value="CARBONYL REDUCTASE 1-RELATED"/>
    <property type="match status" value="1"/>
</dbReference>
<evidence type="ECO:0000313" key="5">
    <source>
        <dbReference type="EMBL" id="MBD0384766.1"/>
    </source>
</evidence>
<keyword evidence="6" id="KW-1185">Reference proteome</keyword>
<dbReference type="SUPFAM" id="SSF51735">
    <property type="entry name" value="NAD(P)-binding Rossmann-fold domains"/>
    <property type="match status" value="1"/>
</dbReference>
<dbReference type="InterPro" id="IPR045313">
    <property type="entry name" value="CBR1-like"/>
</dbReference>